<keyword evidence="2" id="KW-1185">Reference proteome</keyword>
<dbReference type="AlphaFoldDB" id="A0A399JM79"/>
<dbReference type="EMBL" id="QQXK01000001">
    <property type="protein sequence ID" value="RII43716.1"/>
    <property type="molecule type" value="Genomic_DNA"/>
</dbReference>
<protein>
    <submittedName>
        <fullName evidence="1">Uncharacterized protein</fullName>
    </submittedName>
</protein>
<proteinExistence type="predicted"/>
<comment type="caution">
    <text evidence="1">The sequence shown here is derived from an EMBL/GenBank/DDBJ whole genome shotgun (WGS) entry which is preliminary data.</text>
</comment>
<accession>A0A399JM79</accession>
<gene>
    <name evidence="1" type="ORF">DWB68_00305</name>
</gene>
<reference evidence="1 2" key="1">
    <citation type="submission" date="2018-07" db="EMBL/GenBank/DDBJ databases">
        <title>Arthrobacter sp. nov., isolated from raw cow's milk with high bacterial count.</title>
        <authorList>
            <person name="Hahne J."/>
            <person name="Isele D."/>
            <person name="Lipski A."/>
        </authorList>
    </citation>
    <scope>NUCLEOTIDE SEQUENCE [LARGE SCALE GENOMIC DNA]</scope>
    <source>
        <strain evidence="1 2">JZ R-35</strain>
    </source>
</reference>
<evidence type="ECO:0000313" key="1">
    <source>
        <dbReference type="EMBL" id="RII43716.1"/>
    </source>
</evidence>
<sequence>MNSSAVSLTSSPTVICWPTVAFSRVPSERQGTSHTTNSLAFPAVAVGHAASVTEAVPAALSASAPA</sequence>
<organism evidence="1 2">
    <name type="scientific">Galactobacter valiniphilus</name>
    <dbReference type="NCBI Taxonomy" id="2676122"/>
    <lineage>
        <taxon>Bacteria</taxon>
        <taxon>Bacillati</taxon>
        <taxon>Actinomycetota</taxon>
        <taxon>Actinomycetes</taxon>
        <taxon>Micrococcales</taxon>
        <taxon>Micrococcaceae</taxon>
        <taxon>Galactobacter</taxon>
    </lineage>
</organism>
<name>A0A399JM79_9MICC</name>
<evidence type="ECO:0000313" key="2">
    <source>
        <dbReference type="Proteomes" id="UP000265419"/>
    </source>
</evidence>
<dbReference type="Proteomes" id="UP000265419">
    <property type="component" value="Unassembled WGS sequence"/>
</dbReference>